<dbReference type="Pfam" id="PF25973">
    <property type="entry name" value="BSH_CzcB"/>
    <property type="match status" value="1"/>
</dbReference>
<accession>A0A7M1AVB9</accession>
<proteinExistence type="inferred from homology"/>
<dbReference type="KEGG" id="smax:FJR03_06350"/>
<name>A0A7M1AVB9_9BACT</name>
<dbReference type="GO" id="GO:0015562">
    <property type="term" value="F:efflux transmembrane transporter activity"/>
    <property type="evidence" value="ECO:0007669"/>
    <property type="project" value="TreeGrafter"/>
</dbReference>
<feature type="domain" description="CzcB-like barrel-sandwich hybrid" evidence="3">
    <location>
        <begin position="36"/>
        <end position="147"/>
    </location>
</feature>
<dbReference type="EMBL" id="CP041165">
    <property type="protein sequence ID" value="QOP41383.1"/>
    <property type="molecule type" value="Genomic_DNA"/>
</dbReference>
<sequence length="235" mass="26384">MNKIFIGLVGLAFSLSAGEVYATFNVLAQKSASLAFDAGGIVERVNVDISDTVKKGEVLASLENRDAKANLESAKVVYKYAQKDYERQQKVKNLIDASEFDAYALKYESAKAKLDYTQSLFDKTYLRAPFDGVIFFKEIEVGDTVNGMMLKTVFKIQSKHERKLVLEFDQKYYKDVKVGNKFQYKIDGEDTVYTGVISKIYPLANKNNRKVQAEVKAKDLMVGLFGDGTIITQSK</sequence>
<dbReference type="NCBIfam" id="TIGR01730">
    <property type="entry name" value="RND_mfp"/>
    <property type="match status" value="1"/>
</dbReference>
<dbReference type="Proteomes" id="UP000593910">
    <property type="component" value="Chromosome"/>
</dbReference>
<protein>
    <submittedName>
        <fullName evidence="4">Efflux RND transporter periplasmic adaptor subunit</fullName>
    </submittedName>
</protein>
<feature type="chain" id="PRO_5032342617" evidence="2">
    <location>
        <begin position="23"/>
        <end position="235"/>
    </location>
</feature>
<evidence type="ECO:0000313" key="5">
    <source>
        <dbReference type="Proteomes" id="UP000593910"/>
    </source>
</evidence>
<dbReference type="Gene3D" id="1.10.287.470">
    <property type="entry name" value="Helix hairpin bin"/>
    <property type="match status" value="1"/>
</dbReference>
<evidence type="ECO:0000313" key="4">
    <source>
        <dbReference type="EMBL" id="QOP41383.1"/>
    </source>
</evidence>
<dbReference type="Gene3D" id="2.40.50.100">
    <property type="match status" value="1"/>
</dbReference>
<reference evidence="4 5" key="1">
    <citation type="submission" date="2019-06" db="EMBL/GenBank/DDBJ databases">
        <title>Sulfurimonas gotlandica sp. nov., a chemoautotrophic and psychrotolerant epsilonproteobacterium isolated from a pelagic redoxcline, and an emended description of the genus Sulfurimonas.</title>
        <authorList>
            <person name="Wang S."/>
            <person name="Jiang L."/>
            <person name="Shao Z."/>
        </authorList>
    </citation>
    <scope>NUCLEOTIDE SEQUENCE [LARGE SCALE GENOMIC DNA]</scope>
    <source>
        <strain evidence="4 5">B2</strain>
    </source>
</reference>
<comment type="similarity">
    <text evidence="1">Belongs to the membrane fusion protein (MFP) (TC 8.A.1) family.</text>
</comment>
<dbReference type="InterPro" id="IPR058647">
    <property type="entry name" value="BSH_CzcB-like"/>
</dbReference>
<dbReference type="SUPFAM" id="SSF111369">
    <property type="entry name" value="HlyD-like secretion proteins"/>
    <property type="match status" value="1"/>
</dbReference>
<dbReference type="InterPro" id="IPR006143">
    <property type="entry name" value="RND_pump_MFP"/>
</dbReference>
<dbReference type="AlphaFoldDB" id="A0A7M1AVB9"/>
<evidence type="ECO:0000256" key="2">
    <source>
        <dbReference type="SAM" id="SignalP"/>
    </source>
</evidence>
<keyword evidence="5" id="KW-1185">Reference proteome</keyword>
<gene>
    <name evidence="4" type="ORF">FJR03_06350</name>
</gene>
<keyword evidence="2" id="KW-0732">Signal</keyword>
<dbReference type="PANTHER" id="PTHR30469">
    <property type="entry name" value="MULTIDRUG RESISTANCE PROTEIN MDTA"/>
    <property type="match status" value="1"/>
</dbReference>
<evidence type="ECO:0000259" key="3">
    <source>
        <dbReference type="Pfam" id="PF25973"/>
    </source>
</evidence>
<evidence type="ECO:0000256" key="1">
    <source>
        <dbReference type="ARBA" id="ARBA00009477"/>
    </source>
</evidence>
<dbReference type="RefSeq" id="WP_193112697.1">
    <property type="nucleotide sequence ID" value="NZ_CP041165.1"/>
</dbReference>
<feature type="signal peptide" evidence="2">
    <location>
        <begin position="1"/>
        <end position="22"/>
    </location>
</feature>
<organism evidence="4 5">
    <name type="scientific">Sulfurimonas marina</name>
    <dbReference type="NCBI Taxonomy" id="2590551"/>
    <lineage>
        <taxon>Bacteria</taxon>
        <taxon>Pseudomonadati</taxon>
        <taxon>Campylobacterota</taxon>
        <taxon>Epsilonproteobacteria</taxon>
        <taxon>Campylobacterales</taxon>
        <taxon>Sulfurimonadaceae</taxon>
        <taxon>Sulfurimonas</taxon>
    </lineage>
</organism>
<dbReference type="GO" id="GO:1990281">
    <property type="term" value="C:efflux pump complex"/>
    <property type="evidence" value="ECO:0007669"/>
    <property type="project" value="TreeGrafter"/>
</dbReference>